<evidence type="ECO:0000256" key="3">
    <source>
        <dbReference type="ARBA" id="ARBA00023212"/>
    </source>
</evidence>
<keyword evidence="3" id="KW-0963">Cytoplasm</keyword>
<dbReference type="PROSITE" id="PS50191">
    <property type="entry name" value="CRAL_TRIO"/>
    <property type="match status" value="1"/>
</dbReference>
<dbReference type="InterPro" id="IPR036865">
    <property type="entry name" value="CRAL-TRIO_dom_sf"/>
</dbReference>
<dbReference type="CDD" id="cd13397">
    <property type="entry name" value="ASKHA_NBD_actin_Arp-T1-3"/>
    <property type="match status" value="1"/>
</dbReference>
<feature type="region of interest" description="Disordered" evidence="5">
    <location>
        <begin position="1248"/>
        <end position="1373"/>
    </location>
</feature>
<dbReference type="PANTHER" id="PTHR11937">
    <property type="entry name" value="ACTIN"/>
    <property type="match status" value="1"/>
</dbReference>
<evidence type="ECO:0000259" key="6">
    <source>
        <dbReference type="PROSITE" id="PS50191"/>
    </source>
</evidence>
<evidence type="ECO:0000313" key="8">
    <source>
        <dbReference type="Proteomes" id="UP000261540"/>
    </source>
</evidence>
<dbReference type="STRING" id="1676925.ENSPKIP00000040954"/>
<feature type="compositionally biased region" description="Polar residues" evidence="5">
    <location>
        <begin position="812"/>
        <end position="824"/>
    </location>
</feature>
<dbReference type="SUPFAM" id="SSF53067">
    <property type="entry name" value="Actin-like ATPase domain"/>
    <property type="match status" value="2"/>
</dbReference>
<dbReference type="PROSITE" id="PS01132">
    <property type="entry name" value="ACTINS_ACT_LIKE"/>
    <property type="match status" value="1"/>
</dbReference>
<comment type="similarity">
    <text evidence="2 4">Belongs to the actin family.</text>
</comment>
<dbReference type="FunFam" id="3.30.420.40:FF:000058">
    <property type="entry name" value="Putative actin-related protein 5"/>
    <property type="match status" value="1"/>
</dbReference>
<feature type="domain" description="CRAL-TRIO" evidence="6">
    <location>
        <begin position="18"/>
        <end position="179"/>
    </location>
</feature>
<dbReference type="FunFam" id="3.30.420.40:FF:000050">
    <property type="entry name" value="Actin, alpha skeletal muscle"/>
    <property type="match status" value="1"/>
</dbReference>
<feature type="compositionally biased region" description="Polar residues" evidence="5">
    <location>
        <begin position="759"/>
        <end position="788"/>
    </location>
</feature>
<dbReference type="InterPro" id="IPR020902">
    <property type="entry name" value="Actin/actin-like_CS"/>
</dbReference>
<reference evidence="7" key="1">
    <citation type="submission" date="2025-08" db="UniProtKB">
        <authorList>
            <consortium name="Ensembl"/>
        </authorList>
    </citation>
    <scope>IDENTIFICATION</scope>
</reference>
<dbReference type="FunFam" id="3.90.640.10:FF:000007">
    <property type="entry name" value="Actin like 7B"/>
    <property type="match status" value="1"/>
</dbReference>
<protein>
    <submittedName>
        <fullName evidence="7">Si:ch211-241j12.3</fullName>
    </submittedName>
</protein>
<keyword evidence="3" id="KW-0206">Cytoskeleton</keyword>
<dbReference type="Pfam" id="PF00022">
    <property type="entry name" value="Actin"/>
    <property type="match status" value="1"/>
</dbReference>
<evidence type="ECO:0000256" key="2">
    <source>
        <dbReference type="ARBA" id="ARBA00006752"/>
    </source>
</evidence>
<dbReference type="GO" id="GO:0005856">
    <property type="term" value="C:cytoskeleton"/>
    <property type="evidence" value="ECO:0007669"/>
    <property type="project" value="UniProtKB-SubCell"/>
</dbReference>
<name>A0A3B3TDW7_9TELE</name>
<dbReference type="GeneTree" id="ENSGT00940000166728"/>
<dbReference type="Gene3D" id="3.90.640.10">
    <property type="entry name" value="Actin, Chain A, domain 4"/>
    <property type="match status" value="1"/>
</dbReference>
<comment type="subcellular location">
    <subcellularLocation>
        <location evidence="1">Cytoplasm</location>
        <location evidence="1">Cytoskeleton</location>
    </subcellularLocation>
</comment>
<dbReference type="SMART" id="SM00268">
    <property type="entry name" value="ACTIN"/>
    <property type="match status" value="1"/>
</dbReference>
<evidence type="ECO:0000256" key="4">
    <source>
        <dbReference type="RuleBase" id="RU000487"/>
    </source>
</evidence>
<dbReference type="Gene3D" id="3.30.420.40">
    <property type="match status" value="2"/>
</dbReference>
<sequence length="1822" mass="203139">MSSNATEFRKSSSTHSLPADHVLCSGAVTFPGAFDQQGCPLVLFPVAHQSRLTSDLKKEEVVYFINYFLQLHNKYQEKNSLLSVVVDFRNAALTTARFVAETLLLLELPQRTVHTLYVVQPKKRDVLKLLLKLLMSARAKSGSSVPFKSVFLKEVFELYNYIDRSQLTPELGGYLVYCHQSWVTFLKEIDGFVQEFLSVVHRLPSCIATLQTLSRQAVPASVEELKDFCSANEARFQQLQRELGLDDLLRHCEQIVEKLRFPENELCYQDMAGTALFTHTAYDMLQNYNRITAAVEKVDLLWQQAFSRAHLQLRLLQLRDEAKQIIDLMDKTRLEKLQPYRIEMAKDAEKAQSLKTHFETSVYRPAMALVHRADDVLHILAESMSPVEIQAHGEWIMQLDRVKEKFFAAVDLPYQTLKAVSDFYYYYNKSKTWYDVILCENFFQDLLWNGTQDRIPKLHCLRVMRASRTPPWKQAVCDFLKKNPPPEVEELVQLAHLANVIPDPPLQQNGKWLSERCMILRKLLTSPGAVALSDLQVALQWQYEFLRGNQRDLAHFDSVSAGQSEKESCAESTCFQLRESRGSGSMLDAHSRPIYEGLSNGTRLNPGKERLLPHEPLADLGQGVVHSAGKPHSLSSFDSGFDGAGSSHTDLGVRRESWCAREALRPVDRQPRIHEENISSVSDSEECKEFEFAHVGGTSNASIQLVPKITVDSLNVEIKVKRCAVLPKNPWLSLPVEDLENSYTVTVMPNTEDSHPTGVFQSQDTPGRTEICESSPTSTAEEQQTASFGTGEAQERTNILQTQDSFEDSESSPRYNHLSSTITDAQEKAESSTDSFPSLLWDTYDFHNTKQDSSERLVNSLDDVFLNDWDLKEQEGLQEVENILDRTAEILQEEENVLAQEEILDLLLKTESSSRQWVMSECEDQARAVAMPSKDWLEAGVEFDDSCFACSGERAECGPCGRVVSDVGDLRQSDAHGVSENGKQAGRCDLLEELRGLRVLEEQIMEENLKIRELRLSEETEVLTEEQLDQSAIQTSNQGRQVSLLEQDEKQEVEMVSLRNETAKGNFKNWAHSDRKVIRCSVMDGTFTTKEDSALCDELLSPCKKQLPDNEHLNTAQHLNEHLSETDGITLRRNNQDGANRTEVSQDDILGMGRALNDDIRTDMSAYLGVPCDKMDSFISLISPASGVCSSKMSALEKGRKGIRGLLESERPNLDGDAGSASSQSVQLPLEESENQLVGRAASLNSEALLTPGPHLSPEGDTVMPPVPKPRKAAWLCKPDSNQSTPEEEPKSDALGCQQGDPESSLRRQPGTPPKPKARRNKPTAAAAIAGPEGNMGNSNNNNDLHLTDNLGLQGAPPNTVIPDKSSSENPDMQTMCSIPSCSGKEPGLDCEEGGLGLGPPGMCLAPDRPMDQEDPSSSTLLYVLQGSSQRCRSPVSTVSLHSTAEISGFKTPVVLDTGSGLMKAGFADQDLPTAVFPTVIGVPKYEEVMTWCTERETYIGHEAQQMRGVLALKYPMKHGIVQNWDEMEKIWQHAFQQLCVVPEEHPVLLTEAAMNPLENRQRMVELMFEAFCVPYAYVAMQAVLALYAAGKTTGVVFDSGDGVSHSVPVFEGYCLPHAVQRFALAGADVTLHLRKLLQERGITMNTSAELEIVREVKEQCCCVAQDYEAELSRVMRSPHDCVSYTMPDGRVVTIGAERFRAPEILFRPELIGRDHYGVHESIFKSILQSDIDLRKSFVGNVVLSGGNTLLAGFPLRLQSEIRSLVPEDLVQCVRVTSPADRDSSVWTGGAVLASLPSFSSAWISQEEYEEFGPQIVFRKCF</sequence>
<feature type="compositionally biased region" description="Low complexity" evidence="5">
    <location>
        <begin position="1331"/>
        <end position="1353"/>
    </location>
</feature>
<dbReference type="InterPro" id="IPR001251">
    <property type="entry name" value="CRAL-TRIO_dom"/>
</dbReference>
<dbReference type="InterPro" id="IPR004000">
    <property type="entry name" value="Actin"/>
</dbReference>
<proteinExistence type="inferred from homology"/>
<evidence type="ECO:0000313" key="7">
    <source>
        <dbReference type="Ensembl" id="ENSPKIP00000040954.1"/>
    </source>
</evidence>
<accession>A0A3B3TDW7</accession>
<keyword evidence="8" id="KW-1185">Reference proteome</keyword>
<dbReference type="PRINTS" id="PR00190">
    <property type="entry name" value="ACTIN"/>
</dbReference>
<evidence type="ECO:0000256" key="1">
    <source>
        <dbReference type="ARBA" id="ARBA00004245"/>
    </source>
</evidence>
<dbReference type="Proteomes" id="UP000261540">
    <property type="component" value="Unplaced"/>
</dbReference>
<organism evidence="7 8">
    <name type="scientific">Paramormyrops kingsleyae</name>
    <dbReference type="NCBI Taxonomy" id="1676925"/>
    <lineage>
        <taxon>Eukaryota</taxon>
        <taxon>Metazoa</taxon>
        <taxon>Chordata</taxon>
        <taxon>Craniata</taxon>
        <taxon>Vertebrata</taxon>
        <taxon>Euteleostomi</taxon>
        <taxon>Actinopterygii</taxon>
        <taxon>Neopterygii</taxon>
        <taxon>Teleostei</taxon>
        <taxon>Osteoglossocephala</taxon>
        <taxon>Osteoglossomorpha</taxon>
        <taxon>Osteoglossiformes</taxon>
        <taxon>Mormyridae</taxon>
        <taxon>Paramormyrops</taxon>
    </lineage>
</organism>
<feature type="region of interest" description="Disordered" evidence="5">
    <location>
        <begin position="748"/>
        <end position="832"/>
    </location>
</feature>
<dbReference type="InterPro" id="IPR043129">
    <property type="entry name" value="ATPase_NBD"/>
</dbReference>
<evidence type="ECO:0000256" key="5">
    <source>
        <dbReference type="SAM" id="MobiDB-lite"/>
    </source>
</evidence>
<dbReference type="SUPFAM" id="SSF52087">
    <property type="entry name" value="CRAL/TRIO domain"/>
    <property type="match status" value="1"/>
</dbReference>
<reference evidence="7" key="2">
    <citation type="submission" date="2025-09" db="UniProtKB">
        <authorList>
            <consortium name="Ensembl"/>
        </authorList>
    </citation>
    <scope>IDENTIFICATION</scope>
</reference>
<dbReference type="Ensembl" id="ENSPKIT00000021982.1">
    <property type="protein sequence ID" value="ENSPKIP00000040954.1"/>
    <property type="gene ID" value="ENSPKIG00000017702.1"/>
</dbReference>
<feature type="region of interest" description="Disordered" evidence="5">
    <location>
        <begin position="1209"/>
        <end position="1234"/>
    </location>
</feature>